<dbReference type="AlphaFoldDB" id="A0A1I8BBC8"/>
<reference evidence="4" key="1">
    <citation type="submission" date="2016-11" db="UniProtKB">
        <authorList>
            <consortium name="WormBaseParasite"/>
        </authorList>
    </citation>
    <scope>IDENTIFICATION</scope>
</reference>
<dbReference type="Proteomes" id="UP000095281">
    <property type="component" value="Unplaced"/>
</dbReference>
<organism evidence="3 4">
    <name type="scientific">Meloidogyne hapla</name>
    <name type="common">Root-knot nematode worm</name>
    <dbReference type="NCBI Taxonomy" id="6305"/>
    <lineage>
        <taxon>Eukaryota</taxon>
        <taxon>Metazoa</taxon>
        <taxon>Ecdysozoa</taxon>
        <taxon>Nematoda</taxon>
        <taxon>Chromadorea</taxon>
        <taxon>Rhabditida</taxon>
        <taxon>Tylenchina</taxon>
        <taxon>Tylenchomorpha</taxon>
        <taxon>Tylenchoidea</taxon>
        <taxon>Meloidogynidae</taxon>
        <taxon>Meloidogyninae</taxon>
        <taxon>Meloidogyne</taxon>
    </lineage>
</organism>
<evidence type="ECO:0000256" key="2">
    <source>
        <dbReference type="SAM" id="MobiDB-lite"/>
    </source>
</evidence>
<proteinExistence type="predicted"/>
<feature type="region of interest" description="Disordered" evidence="2">
    <location>
        <begin position="23"/>
        <end position="79"/>
    </location>
</feature>
<protein>
    <submittedName>
        <fullName evidence="4">LTD domain-containing protein</fullName>
    </submittedName>
</protein>
<dbReference type="WBParaSite" id="MhA1_Contig1890.frz3.gene9">
    <property type="protein sequence ID" value="MhA1_Contig1890.frz3.gene9"/>
    <property type="gene ID" value="MhA1_Contig1890.frz3.gene9"/>
</dbReference>
<sequence>MNVTEEDSLGYFERVEKEITSPSLNRPLDVPNFKQKDPIEPLFHSTPQQTTGKIRKHGQLKSSHNPQTPGGSAFSPIVEERRDDLDKLVSKLRGGAEDKIVHNLVTQLRNLIAQWDWAQARHRHVAKIYFERQQDELNSNWENLHSEMAKFNQQKSDEWARIASIRSGLQSDKAKATAKKDSDRIKELELQLQKQKSKDLLSSQKLSELRTKIKELEGEVNVREKSYNENMLKIKRCEQQLVRAEQENSNLRTKLTLMKAEKQQQSLAAFQQNPQRSNHVGPRATLFNVCHSNQQSNRIETSRINSTSSSICDGSSTSSIQPAFIRRNNSDNSFLNTQRQQQCYNSRNNRSLTDNGQNIQSARPRVHFADEPINVSFPASSLTHSMSSNNEDVPSLNKRFELPSEMVNTMYQITKRGREFTFSDGNNQIIVVELLGCKQPPQCRHCLLYEYPSKFPDENSNSNDFRWISLPLLPIFNSNVKKHKVEINFRQKNNFYEIQTPIGNVVRFFLSGQLEVCWKCGDRTLVLPNGERREVFGPEKPDFRMEIYLPNGTAFRLNASNQWQREEFAPTTSRMSVRPDGSYSSLHVQQSTQAESTSMKLQDMSSLQINAPDFKLRRFNSTKAIKMAIEEPSLPGASLQLWFCIDDVLLVKHIQDVNANNEKGICEQKQREKSICFSRGECKHIRTATNGGNADRTMSFAMMQ</sequence>
<keyword evidence="3" id="KW-1185">Reference proteome</keyword>
<evidence type="ECO:0000313" key="4">
    <source>
        <dbReference type="WBParaSite" id="MhA1_Contig1890.frz3.gene9"/>
    </source>
</evidence>
<accession>A0A1I8BBC8</accession>
<feature type="compositionally biased region" description="Polar residues" evidence="2">
    <location>
        <begin position="60"/>
        <end position="70"/>
    </location>
</feature>
<evidence type="ECO:0000256" key="1">
    <source>
        <dbReference type="SAM" id="Coils"/>
    </source>
</evidence>
<keyword evidence="1" id="KW-0175">Coiled coil</keyword>
<feature type="coiled-coil region" evidence="1">
    <location>
        <begin position="171"/>
        <end position="261"/>
    </location>
</feature>
<evidence type="ECO:0000313" key="3">
    <source>
        <dbReference type="Proteomes" id="UP000095281"/>
    </source>
</evidence>
<name>A0A1I8BBC8_MELHA</name>